<keyword evidence="4" id="KW-0694">RNA-binding</keyword>
<dbReference type="Pfam" id="PF00076">
    <property type="entry name" value="RRM_1"/>
    <property type="match status" value="1"/>
</dbReference>
<feature type="domain" description="RRM" evidence="5">
    <location>
        <begin position="21"/>
        <end position="98"/>
    </location>
</feature>
<keyword evidence="3" id="KW-0508">mRNA splicing</keyword>
<name>A0ABR2D151_9ROSI</name>
<evidence type="ECO:0000313" key="7">
    <source>
        <dbReference type="Proteomes" id="UP001472677"/>
    </source>
</evidence>
<dbReference type="InterPro" id="IPR012677">
    <property type="entry name" value="Nucleotide-bd_a/b_plait_sf"/>
</dbReference>
<dbReference type="Gene3D" id="3.30.70.330">
    <property type="match status" value="1"/>
</dbReference>
<proteinExistence type="predicted"/>
<evidence type="ECO:0000256" key="1">
    <source>
        <dbReference type="ARBA" id="ARBA00022664"/>
    </source>
</evidence>
<reference evidence="6 7" key="1">
    <citation type="journal article" date="2024" name="G3 (Bethesda)">
        <title>Genome assembly of Hibiscus sabdariffa L. provides insights into metabolisms of medicinal natural products.</title>
        <authorList>
            <person name="Kim T."/>
        </authorList>
    </citation>
    <scope>NUCLEOTIDE SEQUENCE [LARGE SCALE GENOMIC DNA]</scope>
    <source>
        <strain evidence="6">TK-2024</strain>
        <tissue evidence="6">Old leaves</tissue>
    </source>
</reference>
<dbReference type="PROSITE" id="PS50102">
    <property type="entry name" value="RRM"/>
    <property type="match status" value="1"/>
</dbReference>
<evidence type="ECO:0000259" key="5">
    <source>
        <dbReference type="PROSITE" id="PS50102"/>
    </source>
</evidence>
<dbReference type="PANTHER" id="PTHR23147">
    <property type="entry name" value="SERINE/ARGININE RICH SPLICING FACTOR"/>
    <property type="match status" value="1"/>
</dbReference>
<keyword evidence="2" id="KW-0747">Spliceosome</keyword>
<dbReference type="InterPro" id="IPR000504">
    <property type="entry name" value="RRM_dom"/>
</dbReference>
<gene>
    <name evidence="6" type="ORF">V6N12_054660</name>
</gene>
<dbReference type="InterPro" id="IPR050907">
    <property type="entry name" value="SRSF"/>
</dbReference>
<dbReference type="CDD" id="cd00590">
    <property type="entry name" value="RRM_SF"/>
    <property type="match status" value="1"/>
</dbReference>
<keyword evidence="7" id="KW-1185">Reference proteome</keyword>
<dbReference type="SMART" id="SM00360">
    <property type="entry name" value="RRM"/>
    <property type="match status" value="1"/>
</dbReference>
<dbReference type="EMBL" id="JBBPBM010000038">
    <property type="protein sequence ID" value="KAK8527448.1"/>
    <property type="molecule type" value="Genomic_DNA"/>
</dbReference>
<dbReference type="InterPro" id="IPR035979">
    <property type="entry name" value="RBD_domain_sf"/>
</dbReference>
<dbReference type="Proteomes" id="UP001472677">
    <property type="component" value="Unassembled WGS sequence"/>
</dbReference>
<evidence type="ECO:0000313" key="6">
    <source>
        <dbReference type="EMBL" id="KAK8527448.1"/>
    </source>
</evidence>
<evidence type="ECO:0000256" key="2">
    <source>
        <dbReference type="ARBA" id="ARBA00022728"/>
    </source>
</evidence>
<organism evidence="6 7">
    <name type="scientific">Hibiscus sabdariffa</name>
    <name type="common">roselle</name>
    <dbReference type="NCBI Taxonomy" id="183260"/>
    <lineage>
        <taxon>Eukaryota</taxon>
        <taxon>Viridiplantae</taxon>
        <taxon>Streptophyta</taxon>
        <taxon>Embryophyta</taxon>
        <taxon>Tracheophyta</taxon>
        <taxon>Spermatophyta</taxon>
        <taxon>Magnoliopsida</taxon>
        <taxon>eudicotyledons</taxon>
        <taxon>Gunneridae</taxon>
        <taxon>Pentapetalae</taxon>
        <taxon>rosids</taxon>
        <taxon>malvids</taxon>
        <taxon>Malvales</taxon>
        <taxon>Malvaceae</taxon>
        <taxon>Malvoideae</taxon>
        <taxon>Hibiscus</taxon>
    </lineage>
</organism>
<comment type="caution">
    <text evidence="6">The sequence shown here is derived from an EMBL/GenBank/DDBJ whole genome shotgun (WGS) entry which is preliminary data.</text>
</comment>
<sequence>MGSVQQQRQGDDNQQGKSAARTVTLIVFNQKLHSKGLWFLFNHHGEVVDSFIPRKRSLRDYRFGFVRFVTMEDAMRALDRLDGFTIYDSRVRVHLARHQSCHLFGRKSAPSKSLSMRTETLQDKENQQSVHSAKGVVDGKNIKILKNCMVGWCYKFLTVESLARKLREDGLRDISIMRLAGSAFLLMFKDKENLNTRSLYRDGLRSYHYGLKMW</sequence>
<evidence type="ECO:0000256" key="4">
    <source>
        <dbReference type="PROSITE-ProRule" id="PRU00176"/>
    </source>
</evidence>
<dbReference type="SUPFAM" id="SSF54928">
    <property type="entry name" value="RNA-binding domain, RBD"/>
    <property type="match status" value="1"/>
</dbReference>
<keyword evidence="1" id="KW-0507">mRNA processing</keyword>
<protein>
    <recommendedName>
        <fullName evidence="5">RRM domain-containing protein</fullName>
    </recommendedName>
</protein>
<accession>A0ABR2D151</accession>
<evidence type="ECO:0000256" key="3">
    <source>
        <dbReference type="ARBA" id="ARBA00023187"/>
    </source>
</evidence>